<dbReference type="Pfam" id="PF24626">
    <property type="entry name" value="SH3_Tf2-1"/>
    <property type="match status" value="1"/>
</dbReference>
<feature type="domain" description="Tf2-1-like SH3-like" evidence="1">
    <location>
        <begin position="15"/>
        <end position="79"/>
    </location>
</feature>
<evidence type="ECO:0000259" key="1">
    <source>
        <dbReference type="Pfam" id="PF24626"/>
    </source>
</evidence>
<accession>V9FNM1</accession>
<dbReference type="AlphaFoldDB" id="V9FNM1"/>
<dbReference type="EMBL" id="ANIZ01000733">
    <property type="protein sequence ID" value="ETI53059.1"/>
    <property type="molecule type" value="Genomic_DNA"/>
</dbReference>
<dbReference type="SUPFAM" id="SSF54160">
    <property type="entry name" value="Chromo domain-like"/>
    <property type="match status" value="1"/>
</dbReference>
<dbReference type="InterPro" id="IPR056924">
    <property type="entry name" value="SH3_Tf2-1"/>
</dbReference>
<sequence>MCTTVGARSRSYNVGNQVYLSTNNLDAAHTGFPNSRKLGPKWIEPYSVMRKVHRHAHEINLPPGLKLHPVFNTGSLKPYESPTQLSRPQEAILHDGRVGQIVEAVINKRHRKGTVQYLIRWVRRRRRGSHWRIYTK</sequence>
<gene>
    <name evidence="2" type="ORF">F443_03949</name>
</gene>
<evidence type="ECO:0000313" key="2">
    <source>
        <dbReference type="EMBL" id="ETI53059.1"/>
    </source>
</evidence>
<reference evidence="2 3" key="1">
    <citation type="submission" date="2013-11" db="EMBL/GenBank/DDBJ databases">
        <title>The Genome Sequence of Phytophthora parasitica P1569.</title>
        <authorList>
            <consortium name="The Broad Institute Genomics Platform"/>
            <person name="Russ C."/>
            <person name="Tyler B."/>
            <person name="Panabieres F."/>
            <person name="Shan W."/>
            <person name="Tripathy S."/>
            <person name="Grunwald N."/>
            <person name="Machado M."/>
            <person name="Johnson C.S."/>
            <person name="Arredondo F."/>
            <person name="Hong C."/>
            <person name="Coffey M."/>
            <person name="Young S.K."/>
            <person name="Zeng Q."/>
            <person name="Gargeya S."/>
            <person name="Fitzgerald M."/>
            <person name="Abouelleil A."/>
            <person name="Alvarado L."/>
            <person name="Chapman S.B."/>
            <person name="Gainer-Dewar J."/>
            <person name="Goldberg J."/>
            <person name="Griggs A."/>
            <person name="Gujja S."/>
            <person name="Hansen M."/>
            <person name="Howarth C."/>
            <person name="Imamovic A."/>
            <person name="Ireland A."/>
            <person name="Larimer J."/>
            <person name="McCowan C."/>
            <person name="Murphy C."/>
            <person name="Pearson M."/>
            <person name="Poon T.W."/>
            <person name="Priest M."/>
            <person name="Roberts A."/>
            <person name="Saif S."/>
            <person name="Shea T."/>
            <person name="Sykes S."/>
            <person name="Wortman J."/>
            <person name="Nusbaum C."/>
            <person name="Birren B."/>
        </authorList>
    </citation>
    <scope>NUCLEOTIDE SEQUENCE [LARGE SCALE GENOMIC DNA]</scope>
    <source>
        <strain evidence="2 3">P1569</strain>
    </source>
</reference>
<dbReference type="OrthoDB" id="97288at2759"/>
<dbReference type="eggNOG" id="KOG0017">
    <property type="taxonomic scope" value="Eukaryota"/>
</dbReference>
<organism evidence="2 3">
    <name type="scientific">Phytophthora nicotianae P1569</name>
    <dbReference type="NCBI Taxonomy" id="1317065"/>
    <lineage>
        <taxon>Eukaryota</taxon>
        <taxon>Sar</taxon>
        <taxon>Stramenopiles</taxon>
        <taxon>Oomycota</taxon>
        <taxon>Peronosporomycetes</taxon>
        <taxon>Peronosporales</taxon>
        <taxon>Peronosporaceae</taxon>
        <taxon>Phytophthora</taxon>
    </lineage>
</organism>
<protein>
    <recommendedName>
        <fullName evidence="1">Tf2-1-like SH3-like domain-containing protein</fullName>
    </recommendedName>
</protein>
<dbReference type="HOGENOM" id="CLU_141943_0_0_1"/>
<dbReference type="InterPro" id="IPR016197">
    <property type="entry name" value="Chromo-like_dom_sf"/>
</dbReference>
<name>V9FNM1_PHYNI</name>
<evidence type="ECO:0000313" key="3">
    <source>
        <dbReference type="Proteomes" id="UP000018721"/>
    </source>
</evidence>
<dbReference type="Proteomes" id="UP000018721">
    <property type="component" value="Unassembled WGS sequence"/>
</dbReference>
<proteinExistence type="predicted"/>
<comment type="caution">
    <text evidence="2">The sequence shown here is derived from an EMBL/GenBank/DDBJ whole genome shotgun (WGS) entry which is preliminary data.</text>
</comment>
<keyword evidence="3" id="KW-1185">Reference proteome</keyword>